<proteinExistence type="inferred from homology"/>
<evidence type="ECO:0000256" key="1">
    <source>
        <dbReference type="ARBA" id="ARBA00007626"/>
    </source>
</evidence>
<protein>
    <recommendedName>
        <fullName evidence="6">Pentacotripeptide-repeat region of PRORP domain-containing protein</fullName>
    </recommendedName>
</protein>
<dbReference type="PANTHER" id="PTHR47941">
    <property type="entry name" value="PENTATRICOPEPTIDE REPEAT-CONTAINING PROTEIN 3, MITOCHONDRIAL"/>
    <property type="match status" value="1"/>
</dbReference>
<dbReference type="Proteomes" id="UP000315295">
    <property type="component" value="Unassembled WGS sequence"/>
</dbReference>
<feature type="repeat" description="PPR" evidence="3">
    <location>
        <begin position="232"/>
        <end position="266"/>
    </location>
</feature>
<feature type="repeat" description="PPR" evidence="3">
    <location>
        <begin position="197"/>
        <end position="231"/>
    </location>
</feature>
<dbReference type="PROSITE" id="PS51375">
    <property type="entry name" value="PPR"/>
    <property type="match status" value="2"/>
</dbReference>
<accession>A0A540LCK3</accession>
<keyword evidence="5" id="KW-1185">Reference proteome</keyword>
<evidence type="ECO:0000256" key="2">
    <source>
        <dbReference type="ARBA" id="ARBA00022737"/>
    </source>
</evidence>
<comment type="similarity">
    <text evidence="1">Belongs to the PPR family. P subfamily.</text>
</comment>
<dbReference type="AlphaFoldDB" id="A0A540LCK3"/>
<evidence type="ECO:0008006" key="6">
    <source>
        <dbReference type="Google" id="ProtNLM"/>
    </source>
</evidence>
<dbReference type="Pfam" id="PF13041">
    <property type="entry name" value="PPR_2"/>
    <property type="match status" value="1"/>
</dbReference>
<evidence type="ECO:0000313" key="4">
    <source>
        <dbReference type="EMBL" id="TQD84012.1"/>
    </source>
</evidence>
<dbReference type="EMBL" id="VIEB01000656">
    <property type="protein sequence ID" value="TQD84012.1"/>
    <property type="molecule type" value="Genomic_DNA"/>
</dbReference>
<dbReference type="NCBIfam" id="TIGR00756">
    <property type="entry name" value="PPR"/>
    <property type="match status" value="4"/>
</dbReference>
<dbReference type="InterPro" id="IPR011990">
    <property type="entry name" value="TPR-like_helical_dom_sf"/>
</dbReference>
<evidence type="ECO:0000313" key="5">
    <source>
        <dbReference type="Proteomes" id="UP000315295"/>
    </source>
</evidence>
<dbReference type="InterPro" id="IPR002885">
    <property type="entry name" value="PPR_rpt"/>
</dbReference>
<comment type="caution">
    <text evidence="4">The sequence shown here is derived from an EMBL/GenBank/DDBJ whole genome shotgun (WGS) entry which is preliminary data.</text>
</comment>
<gene>
    <name evidence="4" type="ORF">C1H46_030462</name>
</gene>
<evidence type="ECO:0000256" key="3">
    <source>
        <dbReference type="PROSITE-ProRule" id="PRU00708"/>
    </source>
</evidence>
<dbReference type="Pfam" id="PF01535">
    <property type="entry name" value="PPR"/>
    <property type="match status" value="3"/>
</dbReference>
<organism evidence="4 5">
    <name type="scientific">Malus baccata</name>
    <name type="common">Siberian crab apple</name>
    <name type="synonym">Pyrus baccata</name>
    <dbReference type="NCBI Taxonomy" id="106549"/>
    <lineage>
        <taxon>Eukaryota</taxon>
        <taxon>Viridiplantae</taxon>
        <taxon>Streptophyta</taxon>
        <taxon>Embryophyta</taxon>
        <taxon>Tracheophyta</taxon>
        <taxon>Spermatophyta</taxon>
        <taxon>Magnoliopsida</taxon>
        <taxon>eudicotyledons</taxon>
        <taxon>Gunneridae</taxon>
        <taxon>Pentapetalae</taxon>
        <taxon>rosids</taxon>
        <taxon>fabids</taxon>
        <taxon>Rosales</taxon>
        <taxon>Rosaceae</taxon>
        <taxon>Amygdaloideae</taxon>
        <taxon>Maleae</taxon>
        <taxon>Malus</taxon>
    </lineage>
</organism>
<dbReference type="Gene3D" id="1.25.40.10">
    <property type="entry name" value="Tetratricopeptide repeat domain"/>
    <property type="match status" value="2"/>
</dbReference>
<sequence>MARAPSSILIFLRHNHCPRQNPNTEIRYLTIETEDSDFTEIAQQNGFLPDPISCNVVFTALVEVKACNAAKSFLELTGFSPDLASVETYIGCLCEGGYVQKAVYVFYRLKGAGVCPSIMTWKALSGYLEVGRSNIIRKLYQEMIECGVVADVDVLVDGLVPGNAAFNKLISGFCKVKNYTTVSELIHIMIAKNRVPDNYTYQEVINWLCKKGRGREGLRVFNDLKDKGYVPDTILYTNMIHGLCTMGYTEEARKLWFEMIEKGYHPNE</sequence>
<reference evidence="4 5" key="1">
    <citation type="journal article" date="2019" name="G3 (Bethesda)">
        <title>Sequencing of a Wild Apple (Malus baccata) Genome Unravels the Differences Between Cultivated and Wild Apple Species Regarding Disease Resistance and Cold Tolerance.</title>
        <authorList>
            <person name="Chen X."/>
        </authorList>
    </citation>
    <scope>NUCLEOTIDE SEQUENCE [LARGE SCALE GENOMIC DNA]</scope>
    <source>
        <strain evidence="5">cv. Shandingzi</strain>
        <tissue evidence="4">Leaves</tissue>
    </source>
</reference>
<dbReference type="STRING" id="106549.A0A540LCK3"/>
<keyword evidence="2" id="KW-0677">Repeat</keyword>
<name>A0A540LCK3_MALBA</name>